<dbReference type="EMBL" id="FNYE01000021">
    <property type="protein sequence ID" value="SEJ87416.1"/>
    <property type="molecule type" value="Genomic_DNA"/>
</dbReference>
<evidence type="ECO:0000313" key="2">
    <source>
        <dbReference type="EMBL" id="SEJ87416.1"/>
    </source>
</evidence>
<feature type="compositionally biased region" description="Polar residues" evidence="1">
    <location>
        <begin position="57"/>
        <end position="70"/>
    </location>
</feature>
<keyword evidence="3" id="KW-1185">Reference proteome</keyword>
<name>A0A1H7CD65_9BURK</name>
<feature type="region of interest" description="Disordered" evidence="1">
    <location>
        <begin position="43"/>
        <end position="114"/>
    </location>
</feature>
<dbReference type="Proteomes" id="UP000198866">
    <property type="component" value="Unassembled WGS sequence"/>
</dbReference>
<reference evidence="3" key="1">
    <citation type="submission" date="2016-10" db="EMBL/GenBank/DDBJ databases">
        <authorList>
            <person name="Varghese N."/>
            <person name="Submissions S."/>
        </authorList>
    </citation>
    <scope>NUCLEOTIDE SEQUENCE [LARGE SCALE GENOMIC DNA]</scope>
    <source>
        <strain evidence="3">LMG 26031</strain>
    </source>
</reference>
<accession>A0A1H7CD65</accession>
<dbReference type="AlphaFoldDB" id="A0A1H7CD65"/>
<proteinExistence type="predicted"/>
<gene>
    <name evidence="2" type="ORF">SAMN05192539_102180</name>
</gene>
<protein>
    <submittedName>
        <fullName evidence="2">Uncharacterized protein</fullName>
    </submittedName>
</protein>
<evidence type="ECO:0000313" key="3">
    <source>
        <dbReference type="Proteomes" id="UP000198866"/>
    </source>
</evidence>
<dbReference type="STRING" id="667676.SAMN05192539_102180"/>
<organism evidence="2 3">
    <name type="scientific">Paraburkholderia diazotrophica</name>
    <dbReference type="NCBI Taxonomy" id="667676"/>
    <lineage>
        <taxon>Bacteria</taxon>
        <taxon>Pseudomonadati</taxon>
        <taxon>Pseudomonadota</taxon>
        <taxon>Betaproteobacteria</taxon>
        <taxon>Burkholderiales</taxon>
        <taxon>Burkholderiaceae</taxon>
        <taxon>Paraburkholderia</taxon>
    </lineage>
</organism>
<evidence type="ECO:0000256" key="1">
    <source>
        <dbReference type="SAM" id="MobiDB-lite"/>
    </source>
</evidence>
<sequence length="114" mass="11897">MNRPSWRSAVRTNPPDVAGLSFLDDVICELVALVYVLTAGHAQSAPERRQIGPRRSTVASASTGAANVTTRVLARRTASRNDSPAASRPLADASAYPKPSEASQRPICGPAAGS</sequence>